<comment type="caution">
    <text evidence="5">The sequence shown here is derived from an EMBL/GenBank/DDBJ whole genome shotgun (WGS) entry which is preliminary data.</text>
</comment>
<name>A0A9D9HFR3_9BACT</name>
<dbReference type="PANTHER" id="PTHR11361">
    <property type="entry name" value="DNA MISMATCH REPAIR PROTEIN MUTS FAMILY MEMBER"/>
    <property type="match status" value="1"/>
</dbReference>
<keyword evidence="2" id="KW-0067">ATP-binding</keyword>
<dbReference type="InterPro" id="IPR045076">
    <property type="entry name" value="MutS"/>
</dbReference>
<dbReference type="GO" id="GO:0005524">
    <property type="term" value="F:ATP binding"/>
    <property type="evidence" value="ECO:0007669"/>
    <property type="project" value="UniProtKB-KW"/>
</dbReference>
<evidence type="ECO:0000256" key="2">
    <source>
        <dbReference type="ARBA" id="ARBA00022840"/>
    </source>
</evidence>
<sequence>MSFIIDKQTLDDLGIFSRNRDVSVFGIYNSVHTRGGARILEEMFTNPLDDVEKIRSRSEVIGFFREAGPDFPFKASWFDAAEFYLSDRDVRTRVSGEQDLMYQKVRRFLKTDTEYRQIQGGITALVTILRALRLFLDTLAGNMPPAVMASAAPVLEILGSPGFARVMEGDVKKLTAEVQDTASLDNFFRYTNVAEVESVLDFIYRLDVYMSAAKVASERGFVKAEALPPGENVMDIRGLRHPALSSPVANDMTVGEDCNVIFLTGANMAGKSTFMKAFGIAVFLAHVGFPVPAASMRFSVRDGMYTTINLPDNLNRGYSHFYAEVKRLKKVALSLGTYRNMVVIFDELFRGTNVRDAYDATVAVTEAFSGIRQSIFIISTHIIEAGETLRSRCGNIRFLYLPTRMEGNTPVYTYRLQEGITEDRHGMLIIRNEEILDILN</sequence>
<dbReference type="AlphaFoldDB" id="A0A9D9HFR3"/>
<reference evidence="5" key="1">
    <citation type="submission" date="2020-10" db="EMBL/GenBank/DDBJ databases">
        <authorList>
            <person name="Gilroy R."/>
        </authorList>
    </citation>
    <scope>NUCLEOTIDE SEQUENCE</scope>
    <source>
        <strain evidence="5">20514</strain>
    </source>
</reference>
<dbReference type="GO" id="GO:0006298">
    <property type="term" value="P:mismatch repair"/>
    <property type="evidence" value="ECO:0007669"/>
    <property type="project" value="InterPro"/>
</dbReference>
<dbReference type="Gene3D" id="3.40.50.300">
    <property type="entry name" value="P-loop containing nucleotide triphosphate hydrolases"/>
    <property type="match status" value="1"/>
</dbReference>
<dbReference type="EMBL" id="JADIMQ010000100">
    <property type="protein sequence ID" value="MBO8449009.1"/>
    <property type="molecule type" value="Genomic_DNA"/>
</dbReference>
<reference evidence="5" key="2">
    <citation type="journal article" date="2021" name="PeerJ">
        <title>Extensive microbial diversity within the chicken gut microbiome revealed by metagenomics and culture.</title>
        <authorList>
            <person name="Gilroy R."/>
            <person name="Ravi A."/>
            <person name="Getino M."/>
            <person name="Pursley I."/>
            <person name="Horton D.L."/>
            <person name="Alikhan N.F."/>
            <person name="Baker D."/>
            <person name="Gharbi K."/>
            <person name="Hall N."/>
            <person name="Watson M."/>
            <person name="Adriaenssens E.M."/>
            <person name="Foster-Nyarko E."/>
            <person name="Jarju S."/>
            <person name="Secka A."/>
            <person name="Antonio M."/>
            <person name="Oren A."/>
            <person name="Chaudhuri R.R."/>
            <person name="La Ragione R."/>
            <person name="Hildebrand F."/>
            <person name="Pallen M.J."/>
        </authorList>
    </citation>
    <scope>NUCLEOTIDE SEQUENCE</scope>
    <source>
        <strain evidence="5">20514</strain>
    </source>
</reference>
<dbReference type="Gene3D" id="1.10.1420.10">
    <property type="match status" value="1"/>
</dbReference>
<dbReference type="InterPro" id="IPR036187">
    <property type="entry name" value="DNA_mismatch_repair_MutS_sf"/>
</dbReference>
<keyword evidence="1" id="KW-0547">Nucleotide-binding</keyword>
<dbReference type="SMART" id="SM00534">
    <property type="entry name" value="MUTSac"/>
    <property type="match status" value="1"/>
</dbReference>
<dbReference type="InterPro" id="IPR027417">
    <property type="entry name" value="P-loop_NTPase"/>
</dbReference>
<dbReference type="SUPFAM" id="SSF48334">
    <property type="entry name" value="DNA repair protein MutS, domain III"/>
    <property type="match status" value="1"/>
</dbReference>
<dbReference type="Proteomes" id="UP000810252">
    <property type="component" value="Unassembled WGS sequence"/>
</dbReference>
<evidence type="ECO:0000256" key="3">
    <source>
        <dbReference type="ARBA" id="ARBA00023125"/>
    </source>
</evidence>
<accession>A0A9D9HFR3</accession>
<evidence type="ECO:0000259" key="4">
    <source>
        <dbReference type="SMART" id="SM00534"/>
    </source>
</evidence>
<dbReference type="GO" id="GO:0140664">
    <property type="term" value="F:ATP-dependent DNA damage sensor activity"/>
    <property type="evidence" value="ECO:0007669"/>
    <property type="project" value="InterPro"/>
</dbReference>
<protein>
    <submittedName>
        <fullName evidence="5">DNA mismatch repair protein</fullName>
    </submittedName>
</protein>
<evidence type="ECO:0000313" key="5">
    <source>
        <dbReference type="EMBL" id="MBO8449009.1"/>
    </source>
</evidence>
<dbReference type="GO" id="GO:0030983">
    <property type="term" value="F:mismatched DNA binding"/>
    <property type="evidence" value="ECO:0007669"/>
    <property type="project" value="InterPro"/>
</dbReference>
<dbReference type="SUPFAM" id="SSF52540">
    <property type="entry name" value="P-loop containing nucleoside triphosphate hydrolases"/>
    <property type="match status" value="1"/>
</dbReference>
<dbReference type="InterPro" id="IPR000432">
    <property type="entry name" value="DNA_mismatch_repair_MutS_C"/>
</dbReference>
<keyword evidence="3" id="KW-0238">DNA-binding</keyword>
<dbReference type="Pfam" id="PF00488">
    <property type="entry name" value="MutS_V"/>
    <property type="match status" value="1"/>
</dbReference>
<dbReference type="PANTHER" id="PTHR11361:SF99">
    <property type="entry name" value="DNA MISMATCH REPAIR PROTEIN"/>
    <property type="match status" value="1"/>
</dbReference>
<proteinExistence type="predicted"/>
<evidence type="ECO:0000256" key="1">
    <source>
        <dbReference type="ARBA" id="ARBA00022741"/>
    </source>
</evidence>
<organism evidence="5 6">
    <name type="scientific">Candidatus Cryptobacteroides merdigallinarum</name>
    <dbReference type="NCBI Taxonomy" id="2840770"/>
    <lineage>
        <taxon>Bacteria</taxon>
        <taxon>Pseudomonadati</taxon>
        <taxon>Bacteroidota</taxon>
        <taxon>Bacteroidia</taxon>
        <taxon>Bacteroidales</taxon>
        <taxon>Candidatus Cryptobacteroides</taxon>
    </lineage>
</organism>
<gene>
    <name evidence="5" type="ORF">IAC29_07045</name>
</gene>
<feature type="domain" description="DNA mismatch repair proteins mutS family" evidence="4">
    <location>
        <begin position="258"/>
        <end position="437"/>
    </location>
</feature>
<evidence type="ECO:0000313" key="6">
    <source>
        <dbReference type="Proteomes" id="UP000810252"/>
    </source>
</evidence>